<dbReference type="EnsemblMetazoa" id="PPA34154.1">
    <property type="protein sequence ID" value="PPA34154.1"/>
    <property type="gene ID" value="WBGene00272523"/>
</dbReference>
<accession>A0A8R1YMU2</accession>
<organism evidence="2 3">
    <name type="scientific">Pristionchus pacificus</name>
    <name type="common">Parasitic nematode worm</name>
    <dbReference type="NCBI Taxonomy" id="54126"/>
    <lineage>
        <taxon>Eukaryota</taxon>
        <taxon>Metazoa</taxon>
        <taxon>Ecdysozoa</taxon>
        <taxon>Nematoda</taxon>
        <taxon>Chromadorea</taxon>
        <taxon>Rhabditida</taxon>
        <taxon>Rhabditina</taxon>
        <taxon>Diplogasteromorpha</taxon>
        <taxon>Diplogasteroidea</taxon>
        <taxon>Neodiplogasteridae</taxon>
        <taxon>Pristionchus</taxon>
    </lineage>
</organism>
<sequence length="73" mass="8071">MSIAYAIGCAIGQALFPITDEKLMAAAKKGEEKRRLKAEKKNRKETKPEDLPAELRVFDFSLGSSNDSITTKL</sequence>
<reference evidence="3" key="1">
    <citation type="journal article" date="2008" name="Nat. Genet.">
        <title>The Pristionchus pacificus genome provides a unique perspective on nematode lifestyle and parasitism.</title>
        <authorList>
            <person name="Dieterich C."/>
            <person name="Clifton S.W."/>
            <person name="Schuster L.N."/>
            <person name="Chinwalla A."/>
            <person name="Delehaunty K."/>
            <person name="Dinkelacker I."/>
            <person name="Fulton L."/>
            <person name="Fulton R."/>
            <person name="Godfrey J."/>
            <person name="Minx P."/>
            <person name="Mitreva M."/>
            <person name="Roeseler W."/>
            <person name="Tian H."/>
            <person name="Witte H."/>
            <person name="Yang S.P."/>
            <person name="Wilson R.K."/>
            <person name="Sommer R.J."/>
        </authorList>
    </citation>
    <scope>NUCLEOTIDE SEQUENCE [LARGE SCALE GENOMIC DNA]</scope>
    <source>
        <strain evidence="3">PS312</strain>
    </source>
</reference>
<gene>
    <name evidence="2" type="primary">WBGene00272523</name>
</gene>
<feature type="compositionally biased region" description="Basic residues" evidence="1">
    <location>
        <begin position="35"/>
        <end position="44"/>
    </location>
</feature>
<reference evidence="2" key="2">
    <citation type="submission" date="2022-06" db="UniProtKB">
        <authorList>
            <consortium name="EnsemblMetazoa"/>
        </authorList>
    </citation>
    <scope>IDENTIFICATION</scope>
    <source>
        <strain evidence="2">PS312</strain>
    </source>
</reference>
<proteinExistence type="predicted"/>
<evidence type="ECO:0000256" key="1">
    <source>
        <dbReference type="SAM" id="MobiDB-lite"/>
    </source>
</evidence>
<keyword evidence="3" id="KW-1185">Reference proteome</keyword>
<evidence type="ECO:0000313" key="3">
    <source>
        <dbReference type="Proteomes" id="UP000005239"/>
    </source>
</evidence>
<accession>A0A2A6C4G4</accession>
<dbReference type="AlphaFoldDB" id="A0A2A6C4G4"/>
<dbReference type="Proteomes" id="UP000005239">
    <property type="component" value="Unassembled WGS sequence"/>
</dbReference>
<protein>
    <submittedName>
        <fullName evidence="2">Uncharacterized protein</fullName>
    </submittedName>
</protein>
<feature type="region of interest" description="Disordered" evidence="1">
    <location>
        <begin position="30"/>
        <end position="50"/>
    </location>
</feature>
<name>A0A2A6C4G4_PRIPA</name>
<evidence type="ECO:0000313" key="2">
    <source>
        <dbReference type="EnsemblMetazoa" id="PPA34154.1"/>
    </source>
</evidence>